<evidence type="ECO:0000313" key="2">
    <source>
        <dbReference type="EMBL" id="MEG3438642.1"/>
    </source>
</evidence>
<dbReference type="EMBL" id="JBAFSM010000032">
    <property type="protein sequence ID" value="MEG3438642.1"/>
    <property type="molecule type" value="Genomic_DNA"/>
</dbReference>
<dbReference type="RefSeq" id="WP_332866123.1">
    <property type="nucleotide sequence ID" value="NZ_JBAFSM010000032.1"/>
</dbReference>
<dbReference type="InterPro" id="IPR003141">
    <property type="entry name" value="Pol/His_phosphatase_N"/>
</dbReference>
<evidence type="ECO:0000313" key="3">
    <source>
        <dbReference type="Proteomes" id="UP001328733"/>
    </source>
</evidence>
<dbReference type="InterPro" id="IPR016195">
    <property type="entry name" value="Pol/histidinol_Pase-like"/>
</dbReference>
<dbReference type="CDD" id="cd07438">
    <property type="entry name" value="PHP_HisPPase_AMP"/>
    <property type="match status" value="1"/>
</dbReference>
<sequence length="226" mass="25378">MAVISAIRPFSRDISRLKAVWSTITADSCPRDYNFHLHTRCSDGQLTPEEVIQQAVRIGLQGLAITDHHSIEGYRRARQWLDRYPEGSSPHLWTGIEITSQLLDTRVHILGYGFDPEHPVLEPYLQGTRPEGENALAGTVIECLHRAGGLVILAHPFRYRLPAKDAIAATVNEGIDGIEAFYAYDNPKPWRTSQPESDRALEFARKYELFTTCGTDSHGVSILLRV</sequence>
<dbReference type="GO" id="GO:0035312">
    <property type="term" value="F:5'-3' DNA exonuclease activity"/>
    <property type="evidence" value="ECO:0007669"/>
    <property type="project" value="TreeGrafter"/>
</dbReference>
<protein>
    <submittedName>
        <fullName evidence="2">PHP domain-containing protein</fullName>
    </submittedName>
</protein>
<dbReference type="InterPro" id="IPR052018">
    <property type="entry name" value="PHP_domain"/>
</dbReference>
<evidence type="ECO:0000259" key="1">
    <source>
        <dbReference type="SMART" id="SM00481"/>
    </source>
</evidence>
<dbReference type="PANTHER" id="PTHR42924">
    <property type="entry name" value="EXONUCLEASE"/>
    <property type="match status" value="1"/>
</dbReference>
<dbReference type="Gene3D" id="3.20.20.140">
    <property type="entry name" value="Metal-dependent hydrolases"/>
    <property type="match status" value="1"/>
</dbReference>
<dbReference type="Proteomes" id="UP001328733">
    <property type="component" value="Unassembled WGS sequence"/>
</dbReference>
<dbReference type="AlphaFoldDB" id="A0AAW9QVY2"/>
<dbReference type="Pfam" id="PF02811">
    <property type="entry name" value="PHP"/>
    <property type="match status" value="1"/>
</dbReference>
<dbReference type="PANTHER" id="PTHR42924:SF3">
    <property type="entry name" value="POLYMERASE_HISTIDINOL PHOSPHATASE N-TERMINAL DOMAIN-CONTAINING PROTEIN"/>
    <property type="match status" value="1"/>
</dbReference>
<proteinExistence type="predicted"/>
<comment type="caution">
    <text evidence="2">The sequence shown here is derived from an EMBL/GenBank/DDBJ whole genome shotgun (WGS) entry which is preliminary data.</text>
</comment>
<feature type="domain" description="Polymerase/histidinol phosphatase N-terminal" evidence="1">
    <location>
        <begin position="33"/>
        <end position="102"/>
    </location>
</feature>
<keyword evidence="3" id="KW-1185">Reference proteome</keyword>
<dbReference type="SMART" id="SM00481">
    <property type="entry name" value="POLIIIAc"/>
    <property type="match status" value="1"/>
</dbReference>
<organism evidence="2 3">
    <name type="scientific">Pannus brasiliensis CCIBt3594</name>
    <dbReference type="NCBI Taxonomy" id="1427578"/>
    <lineage>
        <taxon>Bacteria</taxon>
        <taxon>Bacillati</taxon>
        <taxon>Cyanobacteriota</taxon>
        <taxon>Cyanophyceae</taxon>
        <taxon>Oscillatoriophycideae</taxon>
        <taxon>Chroococcales</taxon>
        <taxon>Microcystaceae</taxon>
        <taxon>Pannus</taxon>
    </lineage>
</organism>
<reference evidence="2 3" key="1">
    <citation type="submission" date="2024-01" db="EMBL/GenBank/DDBJ databases">
        <title>Genomic insights into the taxonomy and metabolism of the cyanobacterium Pannus brasiliensis CCIBt3594.</title>
        <authorList>
            <person name="Machado M."/>
            <person name="Botero N.B."/>
            <person name="Andreote A.P.D."/>
            <person name="Feitosa A.M.T."/>
            <person name="Popin R."/>
            <person name="Sivonen K."/>
            <person name="Fiore M.F."/>
        </authorList>
    </citation>
    <scope>NUCLEOTIDE SEQUENCE [LARGE SCALE GENOMIC DNA]</scope>
    <source>
        <strain evidence="2 3">CCIBt3594</strain>
    </source>
</reference>
<dbReference type="InterPro" id="IPR004013">
    <property type="entry name" value="PHP_dom"/>
</dbReference>
<accession>A0AAW9QVY2</accession>
<dbReference type="GO" id="GO:0004534">
    <property type="term" value="F:5'-3' RNA exonuclease activity"/>
    <property type="evidence" value="ECO:0007669"/>
    <property type="project" value="TreeGrafter"/>
</dbReference>
<dbReference type="SUPFAM" id="SSF89550">
    <property type="entry name" value="PHP domain-like"/>
    <property type="match status" value="1"/>
</dbReference>
<gene>
    <name evidence="2" type="ORF">V0288_16030</name>
</gene>
<name>A0AAW9QVY2_9CHRO</name>